<dbReference type="HOGENOM" id="CLU_052361_1_0_4"/>
<dbReference type="InterPro" id="IPR004360">
    <property type="entry name" value="Glyas_Fos-R_dOase_dom"/>
</dbReference>
<dbReference type="AlphaFoldDB" id="A0A076Q037"/>
<evidence type="ECO:0000313" key="4">
    <source>
        <dbReference type="Proteomes" id="UP000028782"/>
    </source>
</evidence>
<dbReference type="Proteomes" id="UP000028782">
    <property type="component" value="Chromosome"/>
</dbReference>
<dbReference type="Pfam" id="PF00903">
    <property type="entry name" value="Glyoxalase"/>
    <property type="match status" value="1"/>
</dbReference>
<dbReference type="PROSITE" id="PS51819">
    <property type="entry name" value="VOC"/>
    <property type="match status" value="1"/>
</dbReference>
<dbReference type="CDD" id="cd08343">
    <property type="entry name" value="ED_TypeI_classII_C"/>
    <property type="match status" value="1"/>
</dbReference>
<accession>A0A076Q037</accession>
<proteinExistence type="predicted"/>
<evidence type="ECO:0000256" key="1">
    <source>
        <dbReference type="SAM" id="MobiDB-lite"/>
    </source>
</evidence>
<dbReference type="InterPro" id="IPR029068">
    <property type="entry name" value="Glyas_Bleomycin-R_OHBP_Dase"/>
</dbReference>
<protein>
    <submittedName>
        <fullName evidence="3">Glyoxalase</fullName>
    </submittedName>
</protein>
<dbReference type="InterPro" id="IPR037523">
    <property type="entry name" value="VOC_core"/>
</dbReference>
<organism evidence="3 4">
    <name type="scientific">Comamonas testosteroni TK102</name>
    <dbReference type="NCBI Taxonomy" id="1392005"/>
    <lineage>
        <taxon>Bacteria</taxon>
        <taxon>Pseudomonadati</taxon>
        <taxon>Pseudomonadota</taxon>
        <taxon>Betaproteobacteria</taxon>
        <taxon>Burkholderiales</taxon>
        <taxon>Comamonadaceae</taxon>
        <taxon>Comamonas</taxon>
    </lineage>
</organism>
<dbReference type="EMBL" id="CP006704">
    <property type="protein sequence ID" value="AIJ49515.1"/>
    <property type="molecule type" value="Genomic_DNA"/>
</dbReference>
<dbReference type="KEGG" id="ctes:O987_27320"/>
<dbReference type="RefSeq" id="WP_043375739.1">
    <property type="nucleotide sequence ID" value="NZ_CP006704.1"/>
</dbReference>
<evidence type="ECO:0000259" key="2">
    <source>
        <dbReference type="PROSITE" id="PS51819"/>
    </source>
</evidence>
<dbReference type="Gene3D" id="3.10.180.10">
    <property type="entry name" value="2,3-Dihydroxybiphenyl 1,2-Dioxygenase, domain 1"/>
    <property type="match status" value="2"/>
</dbReference>
<dbReference type="SUPFAM" id="SSF54593">
    <property type="entry name" value="Glyoxalase/Bleomycin resistance protein/Dihydroxybiphenyl dioxygenase"/>
    <property type="match status" value="1"/>
</dbReference>
<gene>
    <name evidence="3" type="ORF">O987_27320</name>
</gene>
<sequence>MSVLGIDEISYGADDLAACRQFFLDWGLSLAEEQADRLVFETLNGCRVIVAATNHPDLPPAIEPGPTLREVVWGVESAADLALYEARIAQLPGFVKQGGPNGGPIGCTDPNGLAVRLQLTQKREVQMQSAEYNTWDRKGRINQASPAYERAQPIEVGHVVFFVKDVQACERFYVENFGFAASDRYPERGAFLRTAPDGGHHDIFLLQRPDKHAGLNHVAFTVRDIHEVFGGGMHISRCGWDTQLGPGRHPVSSAYFWYFKNPAGALVEYYADEDQLTADWQPREFEPGPTVFAEWAIDGGLDGNTRRQKGVGPADGKFLTDKKH</sequence>
<feature type="domain" description="VOC" evidence="2">
    <location>
        <begin position="155"/>
        <end position="272"/>
    </location>
</feature>
<feature type="region of interest" description="Disordered" evidence="1">
    <location>
        <begin position="303"/>
        <end position="324"/>
    </location>
</feature>
<name>A0A076Q037_COMTE</name>
<evidence type="ECO:0000313" key="3">
    <source>
        <dbReference type="EMBL" id="AIJ49515.1"/>
    </source>
</evidence>
<reference evidence="3 4" key="1">
    <citation type="journal article" date="2014" name="Genome Announc.">
        <title>Complete Genome Sequence of Polychlorinated Biphenyl Degrader Comamonas testosteroni TK102 (NBRC 109938).</title>
        <authorList>
            <person name="Fukuda K."/>
            <person name="Hosoyama A."/>
            <person name="Tsuchikane K."/>
            <person name="Ohji S."/>
            <person name="Yamazoe A."/>
            <person name="Fujita N."/>
            <person name="Shintani M."/>
            <person name="Kimbara K."/>
        </authorList>
    </citation>
    <scope>NUCLEOTIDE SEQUENCE [LARGE SCALE GENOMIC DNA]</scope>
    <source>
        <strain evidence="3">TK102</strain>
    </source>
</reference>